<accession>A0A1Y2CUJ2</accession>
<reference evidence="3 4" key="1">
    <citation type="submission" date="2016-07" db="EMBL/GenBank/DDBJ databases">
        <title>Pervasive Adenine N6-methylation of Active Genes in Fungi.</title>
        <authorList>
            <consortium name="DOE Joint Genome Institute"/>
            <person name="Mondo S.J."/>
            <person name="Dannebaum R.O."/>
            <person name="Kuo R.C."/>
            <person name="Labutti K."/>
            <person name="Haridas S."/>
            <person name="Kuo A."/>
            <person name="Salamov A."/>
            <person name="Ahrendt S.R."/>
            <person name="Lipzen A."/>
            <person name="Sullivan W."/>
            <person name="Andreopoulos W.B."/>
            <person name="Clum A."/>
            <person name="Lindquist E."/>
            <person name="Daum C."/>
            <person name="Ramamoorthy G.K."/>
            <person name="Gryganskyi A."/>
            <person name="Culley D."/>
            <person name="Magnuson J.K."/>
            <person name="James T.Y."/>
            <person name="O'Malley M.A."/>
            <person name="Stajich J.E."/>
            <person name="Spatafora J.W."/>
            <person name="Visel A."/>
            <person name="Grigoriev I.V."/>
        </authorList>
    </citation>
    <scope>NUCLEOTIDE SEQUENCE [LARGE SCALE GENOMIC DNA]</scope>
    <source>
        <strain evidence="3 4">JEL800</strain>
    </source>
</reference>
<dbReference type="SUPFAM" id="SSF54236">
    <property type="entry name" value="Ubiquitin-like"/>
    <property type="match status" value="1"/>
</dbReference>
<dbReference type="Proteomes" id="UP000193642">
    <property type="component" value="Unassembled WGS sequence"/>
</dbReference>
<sequence>MDAPNATAASLSQVADAKAAGATASPPPKPKPVSVVVDKVADDQICVRLLLISGLKTDLLFGPTDSIESVKLRIFSAWPSDWTGETPETAANLRVLLRGKFLEPSTTLADAKFPLGQTTTCHLLIKNGPITDNPQPTPSTGKSTRGGGAGSGAVPAAAATNGAAGQPETTGCRCTIL</sequence>
<feature type="region of interest" description="Disordered" evidence="1">
    <location>
        <begin position="128"/>
        <end position="169"/>
    </location>
</feature>
<evidence type="ECO:0000313" key="3">
    <source>
        <dbReference type="EMBL" id="ORY50730.1"/>
    </source>
</evidence>
<dbReference type="PANTHER" id="PTHR13169">
    <property type="entry name" value="UBIQUITIN-LIKE PROTEIN 3 HCG-1 PROTEIN"/>
    <property type="match status" value="1"/>
</dbReference>
<keyword evidence="4" id="KW-1185">Reference proteome</keyword>
<dbReference type="Gene3D" id="3.10.20.90">
    <property type="entry name" value="Phosphatidylinositol 3-kinase Catalytic Subunit, Chain A, domain 1"/>
    <property type="match status" value="1"/>
</dbReference>
<feature type="domain" description="UBL3-like ubiquitin" evidence="2">
    <location>
        <begin position="43"/>
        <end position="136"/>
    </location>
</feature>
<evidence type="ECO:0000259" key="2">
    <source>
        <dbReference type="Pfam" id="PF13881"/>
    </source>
</evidence>
<dbReference type="PANTHER" id="PTHR13169:SF0">
    <property type="entry name" value="UBIQUITIN-LIKE PROTEIN 3"/>
    <property type="match status" value="1"/>
</dbReference>
<dbReference type="InterPro" id="IPR040015">
    <property type="entry name" value="UBL3-like"/>
</dbReference>
<name>A0A1Y2CUJ2_9FUNG</name>
<evidence type="ECO:0000256" key="1">
    <source>
        <dbReference type="SAM" id="MobiDB-lite"/>
    </source>
</evidence>
<proteinExistence type="predicted"/>
<feature type="compositionally biased region" description="Low complexity" evidence="1">
    <location>
        <begin position="152"/>
        <end position="165"/>
    </location>
</feature>
<dbReference type="AlphaFoldDB" id="A0A1Y2CUJ2"/>
<gene>
    <name evidence="3" type="ORF">BCR33DRAFT_780657</name>
</gene>
<organism evidence="3 4">
    <name type="scientific">Rhizoclosmatium globosum</name>
    <dbReference type="NCBI Taxonomy" id="329046"/>
    <lineage>
        <taxon>Eukaryota</taxon>
        <taxon>Fungi</taxon>
        <taxon>Fungi incertae sedis</taxon>
        <taxon>Chytridiomycota</taxon>
        <taxon>Chytridiomycota incertae sedis</taxon>
        <taxon>Chytridiomycetes</taxon>
        <taxon>Chytridiales</taxon>
        <taxon>Chytriomycetaceae</taxon>
        <taxon>Rhizoclosmatium</taxon>
    </lineage>
</organism>
<dbReference type="Pfam" id="PF13881">
    <property type="entry name" value="Rad60-SLD_2"/>
    <property type="match status" value="1"/>
</dbReference>
<dbReference type="InterPro" id="IPR029071">
    <property type="entry name" value="Ubiquitin-like_domsf"/>
</dbReference>
<dbReference type="EMBL" id="MCGO01000006">
    <property type="protein sequence ID" value="ORY50730.1"/>
    <property type="molecule type" value="Genomic_DNA"/>
</dbReference>
<evidence type="ECO:0000313" key="4">
    <source>
        <dbReference type="Proteomes" id="UP000193642"/>
    </source>
</evidence>
<protein>
    <recommendedName>
        <fullName evidence="2">UBL3-like ubiquitin domain-containing protein</fullName>
    </recommendedName>
</protein>
<dbReference type="InterPro" id="IPR039540">
    <property type="entry name" value="UBL3-like_ubiquitin_dom"/>
</dbReference>
<comment type="caution">
    <text evidence="3">The sequence shown here is derived from an EMBL/GenBank/DDBJ whole genome shotgun (WGS) entry which is preliminary data.</text>
</comment>
<dbReference type="OrthoDB" id="1043111at2759"/>
<dbReference type="STRING" id="329046.A0A1Y2CUJ2"/>